<evidence type="ECO:0000256" key="3">
    <source>
        <dbReference type="ARBA" id="ARBA00022660"/>
    </source>
</evidence>
<dbReference type="AlphaFoldDB" id="A0A154KUB2"/>
<dbReference type="EMBL" id="JPWJ01000008">
    <property type="protein sequence ID" value="RCK48592.1"/>
    <property type="molecule type" value="Genomic_DNA"/>
</dbReference>
<dbReference type="Gene3D" id="3.30.160.190">
    <property type="entry name" value="atu1810 like domain"/>
    <property type="match status" value="1"/>
</dbReference>
<evidence type="ECO:0000256" key="2">
    <source>
        <dbReference type="ARBA" id="ARBA00022448"/>
    </source>
</evidence>
<keyword evidence="6" id="KW-0472">Membrane</keyword>
<dbReference type="InterPro" id="IPR038532">
    <property type="entry name" value="NDUFS4-like_sf"/>
</dbReference>
<name>A0A154KUB2_9PROT</name>
<keyword evidence="4" id="KW-0809">Transit peptide</keyword>
<dbReference type="RefSeq" id="WP_062951849.1">
    <property type="nucleotide sequence ID" value="NZ_DIAI01000069.1"/>
</dbReference>
<evidence type="ECO:0000256" key="1">
    <source>
        <dbReference type="ARBA" id="ARBA00004370"/>
    </source>
</evidence>
<dbReference type="GO" id="GO:0022900">
    <property type="term" value="P:electron transport chain"/>
    <property type="evidence" value="ECO:0007669"/>
    <property type="project" value="InterPro"/>
</dbReference>
<evidence type="ECO:0000256" key="5">
    <source>
        <dbReference type="ARBA" id="ARBA00022982"/>
    </source>
</evidence>
<dbReference type="PANTHER" id="PTHR12219:SF8">
    <property type="entry name" value="NADH DEHYDROGENASE [UBIQUINONE] IRON-SULFUR PROTEIN 4, MITOCHONDRIAL"/>
    <property type="match status" value="1"/>
</dbReference>
<keyword evidence="2" id="KW-0813">Transport</keyword>
<dbReference type="GO" id="GO:0016020">
    <property type="term" value="C:membrane"/>
    <property type="evidence" value="ECO:0007669"/>
    <property type="project" value="UniProtKB-SubCell"/>
</dbReference>
<evidence type="ECO:0000313" key="10">
    <source>
        <dbReference type="Proteomes" id="UP000252266"/>
    </source>
</evidence>
<evidence type="ECO:0000256" key="4">
    <source>
        <dbReference type="ARBA" id="ARBA00022946"/>
    </source>
</evidence>
<evidence type="ECO:0000313" key="9">
    <source>
        <dbReference type="Proteomes" id="UP000219068"/>
    </source>
</evidence>
<organism evidence="7 10">
    <name type="scientific">Thalassospira xiamenensis</name>
    <dbReference type="NCBI Taxonomy" id="220697"/>
    <lineage>
        <taxon>Bacteria</taxon>
        <taxon>Pseudomonadati</taxon>
        <taxon>Pseudomonadota</taxon>
        <taxon>Alphaproteobacteria</taxon>
        <taxon>Rhodospirillales</taxon>
        <taxon>Thalassospiraceae</taxon>
        <taxon>Thalassospira</taxon>
    </lineage>
</organism>
<dbReference type="InterPro" id="IPR006885">
    <property type="entry name" value="NADH_UbQ_FeS_4_mit-like"/>
</dbReference>
<evidence type="ECO:0000256" key="6">
    <source>
        <dbReference type="ARBA" id="ARBA00023136"/>
    </source>
</evidence>
<gene>
    <name evidence="8" type="ORF">SAMN05428964_101649</name>
    <name evidence="7" type="ORF">TH44_15875</name>
</gene>
<keyword evidence="5" id="KW-0249">Electron transport</keyword>
<reference evidence="8 9" key="2">
    <citation type="submission" date="2017-08" db="EMBL/GenBank/DDBJ databases">
        <authorList>
            <person name="de Groot N.N."/>
        </authorList>
    </citation>
    <scope>NUCLEOTIDE SEQUENCE [LARGE SCALE GENOMIC DNA]</scope>
    <source>
        <strain evidence="8 9">USBA 78</strain>
    </source>
</reference>
<dbReference type="EMBL" id="OBMM01000001">
    <property type="protein sequence ID" value="SOB92809.1"/>
    <property type="molecule type" value="Genomic_DNA"/>
</dbReference>
<dbReference type="Proteomes" id="UP000252266">
    <property type="component" value="Unassembled WGS sequence"/>
</dbReference>
<evidence type="ECO:0000313" key="7">
    <source>
        <dbReference type="EMBL" id="RCK48592.1"/>
    </source>
</evidence>
<accession>A0A154KUB2</accession>
<protein>
    <submittedName>
        <fullName evidence="8">ETC complex I subunit conserved region</fullName>
    </submittedName>
    <submittedName>
        <fullName evidence="7">ETC complex subunit I</fullName>
    </submittedName>
</protein>
<dbReference type="Proteomes" id="UP000219068">
    <property type="component" value="Unassembled WGS sequence"/>
</dbReference>
<sequence length="97" mass="11132">MKVRVYKPAKNAMQSGRAATKHWVMEFEPGAKKVADQLMGWIGSTDTRGQVRMYFDTLEEAQAFAARHKLIADIEQPKSRVRRVQAYADNFAFKRVV</sequence>
<dbReference type="Pfam" id="PF04800">
    <property type="entry name" value="NDUS4"/>
    <property type="match status" value="1"/>
</dbReference>
<comment type="subcellular location">
    <subcellularLocation>
        <location evidence="1">Membrane</location>
    </subcellularLocation>
</comment>
<dbReference type="PANTHER" id="PTHR12219">
    <property type="entry name" value="NADH-UBIQUINONE OXIDOREDUCTASE"/>
    <property type="match status" value="1"/>
</dbReference>
<keyword evidence="3" id="KW-0679">Respiratory chain</keyword>
<reference evidence="7 10" key="1">
    <citation type="submission" date="2014-07" db="EMBL/GenBank/DDBJ databases">
        <title>Draft genome sequence of Thalassospira xiamenensis IB13.</title>
        <authorList>
            <person name="Lai Q."/>
            <person name="Shao Z."/>
        </authorList>
    </citation>
    <scope>NUCLEOTIDE SEQUENCE [LARGE SCALE GENOMIC DNA]</scope>
    <source>
        <strain evidence="7 10">IB13</strain>
    </source>
</reference>
<proteinExistence type="predicted"/>
<evidence type="ECO:0000313" key="8">
    <source>
        <dbReference type="EMBL" id="SOB92809.1"/>
    </source>
</evidence>